<dbReference type="CDD" id="cd05466">
    <property type="entry name" value="PBP2_LTTR_substrate"/>
    <property type="match status" value="1"/>
</dbReference>
<dbReference type="GO" id="GO:0003700">
    <property type="term" value="F:DNA-binding transcription factor activity"/>
    <property type="evidence" value="ECO:0007669"/>
    <property type="project" value="InterPro"/>
</dbReference>
<dbReference type="SUPFAM" id="SSF53850">
    <property type="entry name" value="Periplasmic binding protein-like II"/>
    <property type="match status" value="1"/>
</dbReference>
<dbReference type="Gene3D" id="3.40.190.290">
    <property type="match status" value="1"/>
</dbReference>
<evidence type="ECO:0000256" key="3">
    <source>
        <dbReference type="ARBA" id="ARBA00023125"/>
    </source>
</evidence>
<dbReference type="GO" id="GO:0032993">
    <property type="term" value="C:protein-DNA complex"/>
    <property type="evidence" value="ECO:0007669"/>
    <property type="project" value="TreeGrafter"/>
</dbReference>
<keyword evidence="2" id="KW-0805">Transcription regulation</keyword>
<organism evidence="6">
    <name type="scientific">Clostridium symbiosum</name>
    <name type="common">Bacteroides symbiosus</name>
    <dbReference type="NCBI Taxonomy" id="1512"/>
    <lineage>
        <taxon>Bacteria</taxon>
        <taxon>Bacillati</taxon>
        <taxon>Bacillota</taxon>
        <taxon>Clostridia</taxon>
        <taxon>Lachnospirales</taxon>
        <taxon>Lachnospiraceae</taxon>
        <taxon>Otoolea</taxon>
    </lineage>
</organism>
<dbReference type="GO" id="GO:0003677">
    <property type="term" value="F:DNA binding"/>
    <property type="evidence" value="ECO:0007669"/>
    <property type="project" value="UniProtKB-KW"/>
</dbReference>
<dbReference type="RefSeq" id="WP_021641130.1">
    <property type="nucleotide sequence ID" value="NZ_CACRUA010000021.1"/>
</dbReference>
<sequence length="317" mass="35638">MKNRSFEYVYTVFQEGSFSKAAAKLYISQPALSAAIKKVETELYGVPLFNRGVNPVTLTPAGEFYIKAGLEISEIEDRIDAYFASAAGVRGGTLNIGSSSYFCTYVLPGIIKRYHEHNPGCTLNLIETVVTDMEEKLKSGELDLVMDVETMDSQVFESIPLGREYILLAVPSHFDVNERLAAYRLTGSQIKDLSFLSEEIPAVDLSLLKEEPFLLLKKQHDLYRRAMELCRRAGFEPNACLYLDQMLTAYNIAKNGQGITFFRNTLLKATEASDKLAYYKLGDEMASREILISYKKHPAPSPLSDDFIKYMMLHPEG</sequence>
<proteinExistence type="inferred from homology"/>
<protein>
    <submittedName>
        <fullName evidence="6">HTH-type transcriptional regulator CatM</fullName>
    </submittedName>
</protein>
<evidence type="ECO:0000256" key="2">
    <source>
        <dbReference type="ARBA" id="ARBA00023015"/>
    </source>
</evidence>
<dbReference type="InterPro" id="IPR000847">
    <property type="entry name" value="LysR_HTH_N"/>
</dbReference>
<dbReference type="PROSITE" id="PS50931">
    <property type="entry name" value="HTH_LYSR"/>
    <property type="match status" value="1"/>
</dbReference>
<evidence type="ECO:0000313" key="6">
    <source>
        <dbReference type="EMBL" id="VYU24437.1"/>
    </source>
</evidence>
<keyword evidence="3" id="KW-0238">DNA-binding</keyword>
<feature type="domain" description="HTH lysR-type" evidence="5">
    <location>
        <begin position="1"/>
        <end position="59"/>
    </location>
</feature>
<comment type="similarity">
    <text evidence="1">Belongs to the LysR transcriptional regulatory family.</text>
</comment>
<gene>
    <name evidence="6" type="primary">catM_2</name>
    <name evidence="6" type="ORF">CSLFYP84_01677</name>
</gene>
<evidence type="ECO:0000256" key="4">
    <source>
        <dbReference type="ARBA" id="ARBA00023163"/>
    </source>
</evidence>
<dbReference type="InterPro" id="IPR036390">
    <property type="entry name" value="WH_DNA-bd_sf"/>
</dbReference>
<dbReference type="Gene3D" id="1.10.10.10">
    <property type="entry name" value="Winged helix-like DNA-binding domain superfamily/Winged helix DNA-binding domain"/>
    <property type="match status" value="1"/>
</dbReference>
<dbReference type="PANTHER" id="PTHR30346:SF0">
    <property type="entry name" value="HCA OPERON TRANSCRIPTIONAL ACTIVATOR HCAR"/>
    <property type="match status" value="1"/>
</dbReference>
<dbReference type="InterPro" id="IPR005119">
    <property type="entry name" value="LysR_subst-bd"/>
</dbReference>
<dbReference type="Pfam" id="PF00126">
    <property type="entry name" value="HTH_1"/>
    <property type="match status" value="1"/>
</dbReference>
<evidence type="ECO:0000256" key="1">
    <source>
        <dbReference type="ARBA" id="ARBA00009437"/>
    </source>
</evidence>
<dbReference type="Pfam" id="PF03466">
    <property type="entry name" value="LysR_substrate"/>
    <property type="match status" value="1"/>
</dbReference>
<dbReference type="AlphaFoldDB" id="A0A6N3DFB2"/>
<accession>A0A6N3DFB2</accession>
<keyword evidence="4" id="KW-0804">Transcription</keyword>
<evidence type="ECO:0000259" key="5">
    <source>
        <dbReference type="PROSITE" id="PS50931"/>
    </source>
</evidence>
<dbReference type="SUPFAM" id="SSF46785">
    <property type="entry name" value="Winged helix' DNA-binding domain"/>
    <property type="match status" value="1"/>
</dbReference>
<dbReference type="EMBL" id="CACRUA010000021">
    <property type="protein sequence ID" value="VYU24437.1"/>
    <property type="molecule type" value="Genomic_DNA"/>
</dbReference>
<name>A0A6N3DFB2_CLOSY</name>
<dbReference type="PANTHER" id="PTHR30346">
    <property type="entry name" value="TRANSCRIPTIONAL DUAL REGULATOR HCAR-RELATED"/>
    <property type="match status" value="1"/>
</dbReference>
<reference evidence="6" key="1">
    <citation type="submission" date="2019-11" db="EMBL/GenBank/DDBJ databases">
        <authorList>
            <person name="Feng L."/>
        </authorList>
    </citation>
    <scope>NUCLEOTIDE SEQUENCE</scope>
    <source>
        <strain evidence="6">CsymbiosumLFYP84</strain>
    </source>
</reference>
<dbReference type="InterPro" id="IPR036388">
    <property type="entry name" value="WH-like_DNA-bd_sf"/>
</dbReference>